<name>A0AAQ3MYG2_VIGMU</name>
<protein>
    <submittedName>
        <fullName evidence="2">Uncharacterized protein</fullName>
    </submittedName>
</protein>
<dbReference type="Proteomes" id="UP001374535">
    <property type="component" value="Chromosome 8"/>
</dbReference>
<dbReference type="EMBL" id="CP144693">
    <property type="protein sequence ID" value="WVZ00210.1"/>
    <property type="molecule type" value="Genomic_DNA"/>
</dbReference>
<reference evidence="2 3" key="1">
    <citation type="journal article" date="2023" name="Life. Sci Alliance">
        <title>Evolutionary insights into 3D genome organization and epigenetic landscape of Vigna mungo.</title>
        <authorList>
            <person name="Junaid A."/>
            <person name="Singh B."/>
            <person name="Bhatia S."/>
        </authorList>
    </citation>
    <scope>NUCLEOTIDE SEQUENCE [LARGE SCALE GENOMIC DNA]</scope>
    <source>
        <strain evidence="2">Urdbean</strain>
    </source>
</reference>
<evidence type="ECO:0000313" key="3">
    <source>
        <dbReference type="Proteomes" id="UP001374535"/>
    </source>
</evidence>
<evidence type="ECO:0000313" key="2">
    <source>
        <dbReference type="EMBL" id="WVZ00210.1"/>
    </source>
</evidence>
<accession>A0AAQ3MYG2</accession>
<proteinExistence type="predicted"/>
<gene>
    <name evidence="2" type="ORF">V8G54_026279</name>
</gene>
<organism evidence="2 3">
    <name type="scientific">Vigna mungo</name>
    <name type="common">Black gram</name>
    <name type="synonym">Phaseolus mungo</name>
    <dbReference type="NCBI Taxonomy" id="3915"/>
    <lineage>
        <taxon>Eukaryota</taxon>
        <taxon>Viridiplantae</taxon>
        <taxon>Streptophyta</taxon>
        <taxon>Embryophyta</taxon>
        <taxon>Tracheophyta</taxon>
        <taxon>Spermatophyta</taxon>
        <taxon>Magnoliopsida</taxon>
        <taxon>eudicotyledons</taxon>
        <taxon>Gunneridae</taxon>
        <taxon>Pentapetalae</taxon>
        <taxon>rosids</taxon>
        <taxon>fabids</taxon>
        <taxon>Fabales</taxon>
        <taxon>Fabaceae</taxon>
        <taxon>Papilionoideae</taxon>
        <taxon>50 kb inversion clade</taxon>
        <taxon>NPAAA clade</taxon>
        <taxon>indigoferoid/millettioid clade</taxon>
        <taxon>Phaseoleae</taxon>
        <taxon>Vigna</taxon>
    </lineage>
</organism>
<dbReference type="AlphaFoldDB" id="A0AAQ3MYG2"/>
<keyword evidence="3" id="KW-1185">Reference proteome</keyword>
<sequence>MLLHQIEDPHSLLPLLCFSKGFNSNGESLHCQKTLLTHFLKQSHHCLKLSSPPKNTHHAVISSGIMSKPRPLPRPTKEPKSRLPSMLKPLQHLHNQIMRQLNPAFIKNSLHVPIQRKQFVNHLAYPTNLIKIYTRFTTETSTITIFLKPRISITRKCPTIVQKLKLFMMKRGKG</sequence>
<feature type="region of interest" description="Disordered" evidence="1">
    <location>
        <begin position="50"/>
        <end position="82"/>
    </location>
</feature>
<evidence type="ECO:0000256" key="1">
    <source>
        <dbReference type="SAM" id="MobiDB-lite"/>
    </source>
</evidence>